<dbReference type="AlphaFoldDB" id="A0A059CR80"/>
<proteinExistence type="predicted"/>
<reference evidence="1" key="1">
    <citation type="submission" date="2013-07" db="EMBL/GenBank/DDBJ databases">
        <title>The genome of Eucalyptus grandis.</title>
        <authorList>
            <person name="Schmutz J."/>
            <person name="Hayes R."/>
            <person name="Myburg A."/>
            <person name="Tuskan G."/>
            <person name="Grattapaglia D."/>
            <person name="Rokhsar D.S."/>
        </authorList>
    </citation>
    <scope>NUCLEOTIDE SEQUENCE</scope>
    <source>
        <tissue evidence="1">Leaf extractions</tissue>
    </source>
</reference>
<accession>A0A059CR80</accession>
<sequence>MANHNGYARLIYVCICRTTPDGFHLRPCWPLPPPAISHQRFNKHKPGITKIRTGCERKSWDAANVKFTRKMSCVCDLKIIFLVWNHCQSPLSHIECMH</sequence>
<organism evidence="1">
    <name type="scientific">Eucalyptus grandis</name>
    <name type="common">Flooded gum</name>
    <dbReference type="NCBI Taxonomy" id="71139"/>
    <lineage>
        <taxon>Eukaryota</taxon>
        <taxon>Viridiplantae</taxon>
        <taxon>Streptophyta</taxon>
        <taxon>Embryophyta</taxon>
        <taxon>Tracheophyta</taxon>
        <taxon>Spermatophyta</taxon>
        <taxon>Magnoliopsida</taxon>
        <taxon>eudicotyledons</taxon>
        <taxon>Gunneridae</taxon>
        <taxon>Pentapetalae</taxon>
        <taxon>rosids</taxon>
        <taxon>malvids</taxon>
        <taxon>Myrtales</taxon>
        <taxon>Myrtaceae</taxon>
        <taxon>Myrtoideae</taxon>
        <taxon>Eucalypteae</taxon>
        <taxon>Eucalyptus</taxon>
    </lineage>
</organism>
<dbReference type="EMBL" id="KK198755">
    <property type="protein sequence ID" value="KCW80953.1"/>
    <property type="molecule type" value="Genomic_DNA"/>
</dbReference>
<dbReference type="Gramene" id="KCW80953">
    <property type="protein sequence ID" value="KCW80953"/>
    <property type="gene ID" value="EUGRSUZ_C02312"/>
</dbReference>
<gene>
    <name evidence="1" type="ORF">EUGRSUZ_C02312</name>
</gene>
<evidence type="ECO:0000313" key="1">
    <source>
        <dbReference type="EMBL" id="KCW80953.1"/>
    </source>
</evidence>
<protein>
    <submittedName>
        <fullName evidence="1">Uncharacterized protein</fullName>
    </submittedName>
</protein>
<name>A0A059CR80_EUCGR</name>
<dbReference type="InParanoid" id="A0A059CR80"/>